<dbReference type="AlphaFoldDB" id="A0AAW1V0Z0"/>
<evidence type="ECO:0000313" key="1">
    <source>
        <dbReference type="EMBL" id="KAK9885917.1"/>
    </source>
</evidence>
<dbReference type="EMBL" id="JARQZJ010000097">
    <property type="protein sequence ID" value="KAK9885917.1"/>
    <property type="molecule type" value="Genomic_DNA"/>
</dbReference>
<gene>
    <name evidence="1" type="ORF">WA026_013793</name>
</gene>
<sequence length="104" mass="11671">MELGQLDEKTVDKKGINKNRETVVVGYYQKSRCGPFIELQIMAPGPMESRASTNIDALYVPLYERPSYRPKAITGLLETLLTPAILTFTSLLYRGGFLPSIFKV</sequence>
<proteinExistence type="predicted"/>
<dbReference type="Proteomes" id="UP001431783">
    <property type="component" value="Unassembled WGS sequence"/>
</dbReference>
<comment type="caution">
    <text evidence="1">The sequence shown here is derived from an EMBL/GenBank/DDBJ whole genome shotgun (WGS) entry which is preliminary data.</text>
</comment>
<keyword evidence="2" id="KW-1185">Reference proteome</keyword>
<name>A0AAW1V0Z0_9CUCU</name>
<protein>
    <submittedName>
        <fullName evidence="1">Uncharacterized protein</fullName>
    </submittedName>
</protein>
<organism evidence="1 2">
    <name type="scientific">Henosepilachna vigintioctopunctata</name>
    <dbReference type="NCBI Taxonomy" id="420089"/>
    <lineage>
        <taxon>Eukaryota</taxon>
        <taxon>Metazoa</taxon>
        <taxon>Ecdysozoa</taxon>
        <taxon>Arthropoda</taxon>
        <taxon>Hexapoda</taxon>
        <taxon>Insecta</taxon>
        <taxon>Pterygota</taxon>
        <taxon>Neoptera</taxon>
        <taxon>Endopterygota</taxon>
        <taxon>Coleoptera</taxon>
        <taxon>Polyphaga</taxon>
        <taxon>Cucujiformia</taxon>
        <taxon>Coccinelloidea</taxon>
        <taxon>Coccinellidae</taxon>
        <taxon>Epilachninae</taxon>
        <taxon>Epilachnini</taxon>
        <taxon>Henosepilachna</taxon>
    </lineage>
</organism>
<reference evidence="1 2" key="1">
    <citation type="submission" date="2023-03" db="EMBL/GenBank/DDBJ databases">
        <title>Genome insight into feeding habits of ladybird beetles.</title>
        <authorList>
            <person name="Li H.-S."/>
            <person name="Huang Y.-H."/>
            <person name="Pang H."/>
        </authorList>
    </citation>
    <scope>NUCLEOTIDE SEQUENCE [LARGE SCALE GENOMIC DNA]</scope>
    <source>
        <strain evidence="1">SYSU_2023b</strain>
        <tissue evidence="1">Whole body</tissue>
    </source>
</reference>
<accession>A0AAW1V0Z0</accession>
<evidence type="ECO:0000313" key="2">
    <source>
        <dbReference type="Proteomes" id="UP001431783"/>
    </source>
</evidence>